<dbReference type="EMBL" id="KN880435">
    <property type="protein sequence ID" value="KIY73515.1"/>
    <property type="molecule type" value="Genomic_DNA"/>
</dbReference>
<evidence type="ECO:0000313" key="2">
    <source>
        <dbReference type="EMBL" id="KIY73515.1"/>
    </source>
</evidence>
<feature type="region of interest" description="Disordered" evidence="1">
    <location>
        <begin position="1"/>
        <end position="73"/>
    </location>
</feature>
<dbReference type="Proteomes" id="UP000054007">
    <property type="component" value="Unassembled WGS sequence"/>
</dbReference>
<sequence>MAPATASSSTEKPAKKTKSGAKNGRKRLTPFNKFMQTEMAKLKETEPEKTHQQRFKQATANWKTSPINPKAVT</sequence>
<dbReference type="InterPro" id="IPR036910">
    <property type="entry name" value="HMG_box_dom_sf"/>
</dbReference>
<feature type="compositionally biased region" description="Polar residues" evidence="1">
    <location>
        <begin position="1"/>
        <end position="11"/>
    </location>
</feature>
<evidence type="ECO:0008006" key="4">
    <source>
        <dbReference type="Google" id="ProtNLM"/>
    </source>
</evidence>
<organism evidence="2 3">
    <name type="scientific">Cylindrobasidium torrendii FP15055 ss-10</name>
    <dbReference type="NCBI Taxonomy" id="1314674"/>
    <lineage>
        <taxon>Eukaryota</taxon>
        <taxon>Fungi</taxon>
        <taxon>Dikarya</taxon>
        <taxon>Basidiomycota</taxon>
        <taxon>Agaricomycotina</taxon>
        <taxon>Agaricomycetes</taxon>
        <taxon>Agaricomycetidae</taxon>
        <taxon>Agaricales</taxon>
        <taxon>Marasmiineae</taxon>
        <taxon>Physalacriaceae</taxon>
        <taxon>Cylindrobasidium</taxon>
    </lineage>
</organism>
<dbReference type="SUPFAM" id="SSF47095">
    <property type="entry name" value="HMG-box"/>
    <property type="match status" value="1"/>
</dbReference>
<evidence type="ECO:0000313" key="3">
    <source>
        <dbReference type="Proteomes" id="UP000054007"/>
    </source>
</evidence>
<name>A0A0D7BTD1_9AGAR</name>
<feature type="compositionally biased region" description="Basic and acidic residues" evidence="1">
    <location>
        <begin position="40"/>
        <end position="51"/>
    </location>
</feature>
<proteinExistence type="predicted"/>
<dbReference type="OrthoDB" id="667577at2759"/>
<reference evidence="2 3" key="1">
    <citation type="journal article" date="2015" name="Fungal Genet. Biol.">
        <title>Evolution of novel wood decay mechanisms in Agaricales revealed by the genome sequences of Fistulina hepatica and Cylindrobasidium torrendii.</title>
        <authorList>
            <person name="Floudas D."/>
            <person name="Held B.W."/>
            <person name="Riley R."/>
            <person name="Nagy L.G."/>
            <person name="Koehler G."/>
            <person name="Ransdell A.S."/>
            <person name="Younus H."/>
            <person name="Chow J."/>
            <person name="Chiniquy J."/>
            <person name="Lipzen A."/>
            <person name="Tritt A."/>
            <person name="Sun H."/>
            <person name="Haridas S."/>
            <person name="LaButti K."/>
            <person name="Ohm R.A."/>
            <person name="Kues U."/>
            <person name="Blanchette R.A."/>
            <person name="Grigoriev I.V."/>
            <person name="Minto R.E."/>
            <person name="Hibbett D.S."/>
        </authorList>
    </citation>
    <scope>NUCLEOTIDE SEQUENCE [LARGE SCALE GENOMIC DNA]</scope>
    <source>
        <strain evidence="2 3">FP15055 ss-10</strain>
    </source>
</reference>
<gene>
    <name evidence="2" type="ORF">CYLTODRAFT_416891</name>
</gene>
<evidence type="ECO:0000256" key="1">
    <source>
        <dbReference type="SAM" id="MobiDB-lite"/>
    </source>
</evidence>
<keyword evidence="3" id="KW-1185">Reference proteome</keyword>
<accession>A0A0D7BTD1</accession>
<dbReference type="Gene3D" id="1.10.30.10">
    <property type="entry name" value="High mobility group box domain"/>
    <property type="match status" value="1"/>
</dbReference>
<protein>
    <recommendedName>
        <fullName evidence="4">HMG box domain-containing protein</fullName>
    </recommendedName>
</protein>
<dbReference type="AlphaFoldDB" id="A0A0D7BTD1"/>
<feature type="compositionally biased region" description="Polar residues" evidence="1">
    <location>
        <begin position="55"/>
        <end position="67"/>
    </location>
</feature>
<feature type="compositionally biased region" description="Basic residues" evidence="1">
    <location>
        <begin position="15"/>
        <end position="28"/>
    </location>
</feature>